<evidence type="ECO:0000256" key="1">
    <source>
        <dbReference type="ARBA" id="ARBA00004123"/>
    </source>
</evidence>
<dbReference type="GO" id="GO:0000123">
    <property type="term" value="C:histone acetyltransferase complex"/>
    <property type="evidence" value="ECO:0007669"/>
    <property type="project" value="TreeGrafter"/>
</dbReference>
<proteinExistence type="predicted"/>
<protein>
    <recommendedName>
        <fullName evidence="2">histone acetyltransferase</fullName>
        <ecNumber evidence="2">2.3.1.48</ecNumber>
    </recommendedName>
</protein>
<evidence type="ECO:0000256" key="4">
    <source>
        <dbReference type="ARBA" id="ARBA00023015"/>
    </source>
</evidence>
<dbReference type="EC" id="2.3.1.48" evidence="2"/>
<evidence type="ECO:0000256" key="3">
    <source>
        <dbReference type="ARBA" id="ARBA00022679"/>
    </source>
</evidence>
<dbReference type="GO" id="GO:0045944">
    <property type="term" value="P:positive regulation of transcription by RNA polymerase II"/>
    <property type="evidence" value="ECO:0007669"/>
    <property type="project" value="TreeGrafter"/>
</dbReference>
<dbReference type="GO" id="GO:0031490">
    <property type="term" value="F:chromatin DNA binding"/>
    <property type="evidence" value="ECO:0007669"/>
    <property type="project" value="TreeGrafter"/>
</dbReference>
<evidence type="ECO:0000259" key="7">
    <source>
        <dbReference type="PROSITE" id="PS51727"/>
    </source>
</evidence>
<reference evidence="8" key="1">
    <citation type="submission" date="2023-04" db="EMBL/GenBank/DDBJ databases">
        <authorList>
            <person name="Vijverberg K."/>
            <person name="Xiong W."/>
            <person name="Schranz E."/>
        </authorList>
    </citation>
    <scope>NUCLEOTIDE SEQUENCE</scope>
</reference>
<dbReference type="InterPro" id="IPR031162">
    <property type="entry name" value="CBP_P300_HAT"/>
</dbReference>
<dbReference type="GO" id="GO:0005667">
    <property type="term" value="C:transcription regulator complex"/>
    <property type="evidence" value="ECO:0007669"/>
    <property type="project" value="TreeGrafter"/>
</dbReference>
<evidence type="ECO:0000313" key="9">
    <source>
        <dbReference type="Proteomes" id="UP001177003"/>
    </source>
</evidence>
<keyword evidence="5" id="KW-0804">Transcription</keyword>
<comment type="subcellular location">
    <subcellularLocation>
        <location evidence="1">Nucleus</location>
    </subcellularLocation>
</comment>
<evidence type="ECO:0000256" key="5">
    <source>
        <dbReference type="ARBA" id="ARBA00023163"/>
    </source>
</evidence>
<dbReference type="InterPro" id="IPR013178">
    <property type="entry name" value="Histone_AcTrfase_Rtt109/CBP"/>
</dbReference>
<dbReference type="PANTHER" id="PTHR13808:SF60">
    <property type="entry name" value="HISTONE ACETYLTRANSFERASE"/>
    <property type="match status" value="1"/>
</dbReference>
<dbReference type="GO" id="GO:0003713">
    <property type="term" value="F:transcription coactivator activity"/>
    <property type="evidence" value="ECO:0007669"/>
    <property type="project" value="TreeGrafter"/>
</dbReference>
<dbReference type="Proteomes" id="UP001177003">
    <property type="component" value="Chromosome 4"/>
</dbReference>
<keyword evidence="3" id="KW-0808">Transferase</keyword>
<evidence type="ECO:0000313" key="8">
    <source>
        <dbReference type="EMBL" id="CAI9282513.1"/>
    </source>
</evidence>
<evidence type="ECO:0000256" key="6">
    <source>
        <dbReference type="ARBA" id="ARBA00023242"/>
    </source>
</evidence>
<gene>
    <name evidence="8" type="ORF">LSALG_LOCUS22149</name>
</gene>
<dbReference type="GO" id="GO:0005634">
    <property type="term" value="C:nucleus"/>
    <property type="evidence" value="ECO:0007669"/>
    <property type="project" value="UniProtKB-SubCell"/>
</dbReference>
<dbReference type="EMBL" id="OX465080">
    <property type="protein sequence ID" value="CAI9282513.1"/>
    <property type="molecule type" value="Genomic_DNA"/>
</dbReference>
<accession>A0AA35YYR6</accession>
<keyword evidence="4" id="KW-0805">Transcription regulation</keyword>
<dbReference type="PANTHER" id="PTHR13808">
    <property type="entry name" value="CBP/P300-RELATED"/>
    <property type="match status" value="1"/>
</dbReference>
<dbReference type="AlphaFoldDB" id="A0AA35YYR6"/>
<name>A0AA35YYR6_LACSI</name>
<organism evidence="8 9">
    <name type="scientific">Lactuca saligna</name>
    <name type="common">Willowleaf lettuce</name>
    <dbReference type="NCBI Taxonomy" id="75948"/>
    <lineage>
        <taxon>Eukaryota</taxon>
        <taxon>Viridiplantae</taxon>
        <taxon>Streptophyta</taxon>
        <taxon>Embryophyta</taxon>
        <taxon>Tracheophyta</taxon>
        <taxon>Spermatophyta</taxon>
        <taxon>Magnoliopsida</taxon>
        <taxon>eudicotyledons</taxon>
        <taxon>Gunneridae</taxon>
        <taxon>Pentapetalae</taxon>
        <taxon>asterids</taxon>
        <taxon>campanulids</taxon>
        <taxon>Asterales</taxon>
        <taxon>Asteraceae</taxon>
        <taxon>Cichorioideae</taxon>
        <taxon>Cichorieae</taxon>
        <taxon>Lactucinae</taxon>
        <taxon>Lactuca</taxon>
    </lineage>
</organism>
<dbReference type="PROSITE" id="PS51727">
    <property type="entry name" value="CBP_P300_HAT"/>
    <property type="match status" value="1"/>
</dbReference>
<feature type="domain" description="CBP/p300-type HAT" evidence="7">
    <location>
        <begin position="1"/>
        <end position="138"/>
    </location>
</feature>
<keyword evidence="6" id="KW-0539">Nucleus</keyword>
<sequence length="138" mass="15617">MCRHLNQERQEMKKISGFEPYEVPGAEGLVVREFGSECGGPNQCCVYISYLDFVKYKSMLKKGVEDGVLMDYINLYNQFFIASGEGNTKITATHLPFFNGDYWSRAAENIVRKLEVEETSACGLQSKLPNKRILKAMG</sequence>
<keyword evidence="9" id="KW-1185">Reference proteome</keyword>
<dbReference type="GO" id="GO:0004402">
    <property type="term" value="F:histone acetyltransferase activity"/>
    <property type="evidence" value="ECO:0007669"/>
    <property type="project" value="InterPro"/>
</dbReference>
<evidence type="ECO:0000256" key="2">
    <source>
        <dbReference type="ARBA" id="ARBA00013184"/>
    </source>
</evidence>